<dbReference type="SMART" id="SM00220">
    <property type="entry name" value="S_TKc"/>
    <property type="match status" value="1"/>
</dbReference>
<dbReference type="PROSITE" id="PS50011">
    <property type="entry name" value="PROTEIN_KINASE_DOM"/>
    <property type="match status" value="1"/>
</dbReference>
<evidence type="ECO:0000256" key="5">
    <source>
        <dbReference type="ARBA" id="ARBA00022777"/>
    </source>
</evidence>
<gene>
    <name evidence="12" type="ORF">KHLLAP_LOCUS2342</name>
</gene>
<dbReference type="PANTHER" id="PTHR47634:SF9">
    <property type="entry name" value="PROTEIN KINASE DOMAIN-CONTAINING PROTEIN-RELATED"/>
    <property type="match status" value="1"/>
</dbReference>
<dbReference type="InterPro" id="IPR008271">
    <property type="entry name" value="Ser/Thr_kinase_AS"/>
</dbReference>
<keyword evidence="13" id="KW-1185">Reference proteome</keyword>
<evidence type="ECO:0000259" key="11">
    <source>
        <dbReference type="PROSITE" id="PS50011"/>
    </source>
</evidence>
<evidence type="ECO:0000256" key="8">
    <source>
        <dbReference type="ARBA" id="ARBA00048679"/>
    </source>
</evidence>
<dbReference type="GO" id="GO:0050684">
    <property type="term" value="P:regulation of mRNA processing"/>
    <property type="evidence" value="ECO:0007669"/>
    <property type="project" value="TreeGrafter"/>
</dbReference>
<dbReference type="Proteomes" id="UP001295740">
    <property type="component" value="Unassembled WGS sequence"/>
</dbReference>
<dbReference type="Gene3D" id="1.10.510.10">
    <property type="entry name" value="Transferase(Phosphotransferase) domain 1"/>
    <property type="match status" value="1"/>
</dbReference>
<evidence type="ECO:0000313" key="12">
    <source>
        <dbReference type="EMBL" id="CAJ2501874.1"/>
    </source>
</evidence>
<dbReference type="InterPro" id="IPR011009">
    <property type="entry name" value="Kinase-like_dom_sf"/>
</dbReference>
<evidence type="ECO:0000256" key="1">
    <source>
        <dbReference type="ARBA" id="ARBA00012513"/>
    </source>
</evidence>
<evidence type="ECO:0000313" key="13">
    <source>
        <dbReference type="Proteomes" id="UP001295740"/>
    </source>
</evidence>
<comment type="catalytic activity">
    <reaction evidence="7">
        <text>L-threonyl-[protein] + ATP = O-phospho-L-threonyl-[protein] + ADP + H(+)</text>
        <dbReference type="Rhea" id="RHEA:46608"/>
        <dbReference type="Rhea" id="RHEA-COMP:11060"/>
        <dbReference type="Rhea" id="RHEA-COMP:11605"/>
        <dbReference type="ChEBI" id="CHEBI:15378"/>
        <dbReference type="ChEBI" id="CHEBI:30013"/>
        <dbReference type="ChEBI" id="CHEBI:30616"/>
        <dbReference type="ChEBI" id="CHEBI:61977"/>
        <dbReference type="ChEBI" id="CHEBI:456216"/>
        <dbReference type="EC" id="2.7.11.1"/>
    </reaction>
</comment>
<dbReference type="InterPro" id="IPR000719">
    <property type="entry name" value="Prot_kinase_dom"/>
</dbReference>
<evidence type="ECO:0000256" key="7">
    <source>
        <dbReference type="ARBA" id="ARBA00047899"/>
    </source>
</evidence>
<dbReference type="Pfam" id="PF00069">
    <property type="entry name" value="Pkinase"/>
    <property type="match status" value="2"/>
</dbReference>
<keyword evidence="2" id="KW-0723">Serine/threonine-protein kinase</keyword>
<keyword evidence="10" id="KW-1133">Transmembrane helix</keyword>
<keyword evidence="4" id="KW-0547">Nucleotide-binding</keyword>
<evidence type="ECO:0000256" key="4">
    <source>
        <dbReference type="ARBA" id="ARBA00022741"/>
    </source>
</evidence>
<evidence type="ECO:0000256" key="6">
    <source>
        <dbReference type="ARBA" id="ARBA00022840"/>
    </source>
</evidence>
<protein>
    <recommendedName>
        <fullName evidence="1">non-specific serine/threonine protein kinase</fullName>
        <ecNumber evidence="1">2.7.11.1</ecNumber>
    </recommendedName>
</protein>
<comment type="caution">
    <text evidence="12">The sequence shown here is derived from an EMBL/GenBank/DDBJ whole genome shotgun (WGS) entry which is preliminary data.</text>
</comment>
<dbReference type="EC" id="2.7.11.1" evidence="1"/>
<sequence>MSNIESPGEAPGRGRPATKAPKGPKSSKHKKIRYVPMEGVEGMEDIQLYNEGGYHPIHIGEILHRRWKVVHKLGHGGFATVWLCWEIKTPKWKAVKVMTADHSADENDLTMIKFMTGGQSQQTMLAQSHLDVDISGFWLDGPNGRHLCFMSDVHGCAVTTWSSTQDSTKQSTAAAITSVCHQVAKSVRFLHDRGICHGDLKPANILMRLQGIEKLSKAELLRLTGKPQQVNTQTVSGKSPKGHAPEYLVEKLPSEWCQDLVTPSVAIIDFGHAFRVGFPSKTATTATPYAAPEVMLEDAPGSASDIWSLACTIYEIKTNRTLFESSKGEGVRDTLDEITRYLGPLPEAYRTSEQTNHVSSTQAIASRETFEETLGSERQILRSVPNYERLPPNEQFQTITYRYPQEEVPKLADLLKSMLKYNPAERTSSEQVCNHPWFGVYNKHSMYNKLPRLMANILFWLLVIVALAMVWPGTKPAIYSAARSMYHVFQPQGESCPKVVTLNIVAPSQGPFDYSQVLQLGGSSI</sequence>
<proteinExistence type="predicted"/>
<dbReference type="InterPro" id="IPR051334">
    <property type="entry name" value="SRPK"/>
</dbReference>
<dbReference type="Gene3D" id="3.30.200.20">
    <property type="entry name" value="Phosphorylase Kinase, domain 1"/>
    <property type="match status" value="1"/>
</dbReference>
<feature type="region of interest" description="Disordered" evidence="9">
    <location>
        <begin position="1"/>
        <end position="31"/>
    </location>
</feature>
<dbReference type="AlphaFoldDB" id="A0AAI8VBH9"/>
<dbReference type="EMBL" id="CAUWAG010000003">
    <property type="protein sequence ID" value="CAJ2501874.1"/>
    <property type="molecule type" value="Genomic_DNA"/>
</dbReference>
<name>A0AAI8VBH9_9PEZI</name>
<feature type="transmembrane region" description="Helical" evidence="10">
    <location>
        <begin position="453"/>
        <end position="471"/>
    </location>
</feature>
<dbReference type="GO" id="GO:0005524">
    <property type="term" value="F:ATP binding"/>
    <property type="evidence" value="ECO:0007669"/>
    <property type="project" value="UniProtKB-KW"/>
</dbReference>
<evidence type="ECO:0000256" key="10">
    <source>
        <dbReference type="SAM" id="Phobius"/>
    </source>
</evidence>
<keyword evidence="10" id="KW-0472">Membrane</keyword>
<dbReference type="SUPFAM" id="SSF56112">
    <property type="entry name" value="Protein kinase-like (PK-like)"/>
    <property type="match status" value="1"/>
</dbReference>
<keyword evidence="3" id="KW-0808">Transferase</keyword>
<feature type="domain" description="Protein kinase" evidence="11">
    <location>
        <begin position="67"/>
        <end position="438"/>
    </location>
</feature>
<evidence type="ECO:0000256" key="3">
    <source>
        <dbReference type="ARBA" id="ARBA00022679"/>
    </source>
</evidence>
<accession>A0AAI8VBH9</accession>
<dbReference type="PANTHER" id="PTHR47634">
    <property type="entry name" value="PROTEIN KINASE DOMAIN-CONTAINING PROTEIN-RELATED"/>
    <property type="match status" value="1"/>
</dbReference>
<dbReference type="GO" id="GO:0004674">
    <property type="term" value="F:protein serine/threonine kinase activity"/>
    <property type="evidence" value="ECO:0007669"/>
    <property type="project" value="UniProtKB-KW"/>
</dbReference>
<keyword evidence="6" id="KW-0067">ATP-binding</keyword>
<organism evidence="12 13">
    <name type="scientific">Anthostomella pinea</name>
    <dbReference type="NCBI Taxonomy" id="933095"/>
    <lineage>
        <taxon>Eukaryota</taxon>
        <taxon>Fungi</taxon>
        <taxon>Dikarya</taxon>
        <taxon>Ascomycota</taxon>
        <taxon>Pezizomycotina</taxon>
        <taxon>Sordariomycetes</taxon>
        <taxon>Xylariomycetidae</taxon>
        <taxon>Xylariales</taxon>
        <taxon>Xylariaceae</taxon>
        <taxon>Anthostomella</taxon>
    </lineage>
</organism>
<dbReference type="GO" id="GO:0000245">
    <property type="term" value="P:spliceosomal complex assembly"/>
    <property type="evidence" value="ECO:0007669"/>
    <property type="project" value="TreeGrafter"/>
</dbReference>
<dbReference type="PROSITE" id="PS00108">
    <property type="entry name" value="PROTEIN_KINASE_ST"/>
    <property type="match status" value="1"/>
</dbReference>
<reference evidence="12" key="1">
    <citation type="submission" date="2023-10" db="EMBL/GenBank/DDBJ databases">
        <authorList>
            <person name="Hackl T."/>
        </authorList>
    </citation>
    <scope>NUCLEOTIDE SEQUENCE</scope>
</reference>
<keyword evidence="10" id="KW-0812">Transmembrane</keyword>
<comment type="catalytic activity">
    <reaction evidence="8">
        <text>L-seryl-[protein] + ATP = O-phospho-L-seryl-[protein] + ADP + H(+)</text>
        <dbReference type="Rhea" id="RHEA:17989"/>
        <dbReference type="Rhea" id="RHEA-COMP:9863"/>
        <dbReference type="Rhea" id="RHEA-COMP:11604"/>
        <dbReference type="ChEBI" id="CHEBI:15378"/>
        <dbReference type="ChEBI" id="CHEBI:29999"/>
        <dbReference type="ChEBI" id="CHEBI:30616"/>
        <dbReference type="ChEBI" id="CHEBI:83421"/>
        <dbReference type="ChEBI" id="CHEBI:456216"/>
        <dbReference type="EC" id="2.7.11.1"/>
    </reaction>
</comment>
<evidence type="ECO:0000256" key="2">
    <source>
        <dbReference type="ARBA" id="ARBA00022527"/>
    </source>
</evidence>
<keyword evidence="5" id="KW-0418">Kinase</keyword>
<evidence type="ECO:0000256" key="9">
    <source>
        <dbReference type="SAM" id="MobiDB-lite"/>
    </source>
</evidence>